<sequence length="260" mass="29568">MNQIQFKNTNIAYSDTGKGTAIVLLHGFLENQRMWDNYINAFSKKNRVITIDLLGHGATECMGYVHSMEDNADAVHTVLAELRIRKAIFVGHSMGGYVALALAELYPDFVKKMVLLNSTARADSDERKRNRDRAIKAVKHSFTNFISLSIANLFSENNRERLSQEIENVKNEALKTPLQGIVASLEGMKIRPDREVLLHLSPFPKLLILGKKDPVLQYEETKTQIENTEVELISFPDGHMLHIENQSELTKVLLDFFKRI</sequence>
<dbReference type="STRING" id="280093.SAMN05443373_102386"/>
<reference evidence="3" key="2">
    <citation type="submission" date="2016-11" db="EMBL/GenBank/DDBJ databases">
        <authorList>
            <person name="Jaros S."/>
            <person name="Januszkiewicz K."/>
            <person name="Wedrychowicz H."/>
        </authorList>
    </citation>
    <scope>NUCLEOTIDE SEQUENCE [LARGE SCALE GENOMIC DNA]</scope>
    <source>
        <strain evidence="3">DSM 19729</strain>
    </source>
</reference>
<dbReference type="EMBL" id="PVUB01000002">
    <property type="protein sequence ID" value="PRZ26417.1"/>
    <property type="molecule type" value="Genomic_DNA"/>
</dbReference>
<evidence type="ECO:0000259" key="1">
    <source>
        <dbReference type="Pfam" id="PF00561"/>
    </source>
</evidence>
<dbReference type="EMBL" id="FQWO01000002">
    <property type="protein sequence ID" value="SHG56109.1"/>
    <property type="molecule type" value="Genomic_DNA"/>
</dbReference>
<evidence type="ECO:0000313" key="5">
    <source>
        <dbReference type="Proteomes" id="UP000237771"/>
    </source>
</evidence>
<dbReference type="AlphaFoldDB" id="A0A1M5KUB3"/>
<dbReference type="Pfam" id="PF00561">
    <property type="entry name" value="Abhydrolase_1"/>
    <property type="match status" value="1"/>
</dbReference>
<feature type="domain" description="AB hydrolase-1" evidence="1">
    <location>
        <begin position="21"/>
        <end position="245"/>
    </location>
</feature>
<evidence type="ECO:0000313" key="2">
    <source>
        <dbReference type="EMBL" id="PRZ26417.1"/>
    </source>
</evidence>
<dbReference type="InterPro" id="IPR000073">
    <property type="entry name" value="AB_hydrolase_1"/>
</dbReference>
<dbReference type="InterPro" id="IPR050266">
    <property type="entry name" value="AB_hydrolase_sf"/>
</dbReference>
<reference evidence="2 5" key="3">
    <citation type="submission" date="2018-03" db="EMBL/GenBank/DDBJ databases">
        <title>Genomic Encyclopedia of Archaeal and Bacterial Type Strains, Phase II (KMG-II): from individual species to whole genera.</title>
        <authorList>
            <person name="Goeker M."/>
        </authorList>
    </citation>
    <scope>NUCLEOTIDE SEQUENCE [LARGE SCALE GENOMIC DNA]</scope>
    <source>
        <strain evidence="2 5">DSM 17797</strain>
    </source>
</reference>
<dbReference type="Gene3D" id="3.40.50.1820">
    <property type="entry name" value="alpha/beta hydrolase"/>
    <property type="match status" value="1"/>
</dbReference>
<proteinExistence type="predicted"/>
<organism evidence="3 4">
    <name type="scientific">Flavobacterium granuli</name>
    <dbReference type="NCBI Taxonomy" id="280093"/>
    <lineage>
        <taxon>Bacteria</taxon>
        <taxon>Pseudomonadati</taxon>
        <taxon>Bacteroidota</taxon>
        <taxon>Flavobacteriia</taxon>
        <taxon>Flavobacteriales</taxon>
        <taxon>Flavobacteriaceae</taxon>
        <taxon>Flavobacterium</taxon>
    </lineage>
</organism>
<dbReference type="PRINTS" id="PR00111">
    <property type="entry name" value="ABHYDROLASE"/>
</dbReference>
<evidence type="ECO:0000313" key="4">
    <source>
        <dbReference type="Proteomes" id="UP000184384"/>
    </source>
</evidence>
<dbReference type="Proteomes" id="UP000237771">
    <property type="component" value="Unassembled WGS sequence"/>
</dbReference>
<accession>A0A1M5KUB3</accession>
<evidence type="ECO:0000313" key="3">
    <source>
        <dbReference type="EMBL" id="SHG56109.1"/>
    </source>
</evidence>
<keyword evidence="5" id="KW-1185">Reference proteome</keyword>
<dbReference type="PANTHER" id="PTHR43798">
    <property type="entry name" value="MONOACYLGLYCEROL LIPASE"/>
    <property type="match status" value="1"/>
</dbReference>
<name>A0A1M5KUB3_9FLAO</name>
<dbReference type="SUPFAM" id="SSF53474">
    <property type="entry name" value="alpha/beta-Hydrolases"/>
    <property type="match status" value="1"/>
</dbReference>
<protein>
    <submittedName>
        <fullName evidence="3">Pimeloyl-ACP methyl ester carboxylesterase</fullName>
    </submittedName>
</protein>
<dbReference type="OrthoDB" id="252464at2"/>
<dbReference type="InterPro" id="IPR029058">
    <property type="entry name" value="AB_hydrolase_fold"/>
</dbReference>
<gene>
    <name evidence="2" type="ORF">BC624_102386</name>
    <name evidence="3" type="ORF">SAMN05443373_102386</name>
</gene>
<reference evidence="4" key="1">
    <citation type="submission" date="2016-11" db="EMBL/GenBank/DDBJ databases">
        <authorList>
            <person name="Varghese N."/>
            <person name="Submissions S."/>
        </authorList>
    </citation>
    <scope>NUCLEOTIDE SEQUENCE [LARGE SCALE GENOMIC DNA]</scope>
    <source>
        <strain evidence="4">DSM 19729</strain>
    </source>
</reference>
<dbReference type="RefSeq" id="WP_072940911.1">
    <property type="nucleotide sequence ID" value="NZ_FQWO01000002.1"/>
</dbReference>
<dbReference type="Proteomes" id="UP000184384">
    <property type="component" value="Unassembled WGS sequence"/>
</dbReference>